<organism evidence="3 4">
    <name type="scientific">Leuconostoc pseudomesenteroides</name>
    <dbReference type="NCBI Taxonomy" id="33968"/>
    <lineage>
        <taxon>Bacteria</taxon>
        <taxon>Bacillati</taxon>
        <taxon>Bacillota</taxon>
        <taxon>Bacilli</taxon>
        <taxon>Lactobacillales</taxon>
        <taxon>Lactobacillaceae</taxon>
        <taxon>Leuconostoc</taxon>
    </lineage>
</organism>
<dbReference type="STRING" id="33968.BMS77_03245"/>
<evidence type="ECO:0000313" key="4">
    <source>
        <dbReference type="Proteomes" id="UP000192288"/>
    </source>
</evidence>
<dbReference type="SUPFAM" id="SSF52540">
    <property type="entry name" value="P-loop containing nucleoside triphosphate hydrolases"/>
    <property type="match status" value="1"/>
</dbReference>
<name>A0A1X0VGH2_LEUPS</name>
<dbReference type="EMBL" id="MPLS01000001">
    <property type="protein sequence ID" value="ORI98689.1"/>
    <property type="molecule type" value="Genomic_DNA"/>
</dbReference>
<dbReference type="AlphaFoldDB" id="A0A1X0VGH2"/>
<dbReference type="InterPro" id="IPR002611">
    <property type="entry name" value="IstB_ATP-bd"/>
</dbReference>
<evidence type="ECO:0000313" key="3">
    <source>
        <dbReference type="EMBL" id="ORI98689.1"/>
    </source>
</evidence>
<protein>
    <submittedName>
        <fullName evidence="3">AAA family ATPase</fullName>
    </submittedName>
</protein>
<comment type="caution">
    <text evidence="3">The sequence shown here is derived from an EMBL/GenBank/DDBJ whole genome shotgun (WGS) entry which is preliminary data.</text>
</comment>
<dbReference type="Gene3D" id="3.40.50.300">
    <property type="entry name" value="P-loop containing nucleotide triphosphate hydrolases"/>
    <property type="match status" value="1"/>
</dbReference>
<dbReference type="InterPro" id="IPR027417">
    <property type="entry name" value="P-loop_NTPase"/>
</dbReference>
<dbReference type="Pfam" id="PF07319">
    <property type="entry name" value="DnaI_N"/>
    <property type="match status" value="1"/>
</dbReference>
<dbReference type="GO" id="GO:0005524">
    <property type="term" value="F:ATP binding"/>
    <property type="evidence" value="ECO:0007669"/>
    <property type="project" value="InterPro"/>
</dbReference>
<dbReference type="RefSeq" id="WP_004915441.1">
    <property type="nucleotide sequence ID" value="NZ_MPLS01000001.1"/>
</dbReference>
<feature type="domain" description="IstB-like ATP-binding" evidence="1">
    <location>
        <begin position="108"/>
        <end position="303"/>
    </location>
</feature>
<dbReference type="NCBIfam" id="NF006505">
    <property type="entry name" value="PRK08939.1"/>
    <property type="match status" value="1"/>
</dbReference>
<evidence type="ECO:0000259" key="1">
    <source>
        <dbReference type="Pfam" id="PF01695"/>
    </source>
</evidence>
<sequence>MQNLSEVLQQFQKQYANKANLAEIIESIGQDDDIRTFWDAHQNDLKADAFQLKMGDLYEFIQQKNKIAAGEKTLYPGYYPQLTIEKGYPLVHYVADENTRQQLMQRRKLTAYKMPKAIQDADLQTLIQDNGRMTALAEVVDILSQKISGKTDFIQGLYLSGDFGIGKTYLMGALANALAANNIEVMLLHFPSFISDLKGTFDHKDASLDELLTKAKTVSNLILDDIGADTLTSWSRDAILGIILEYRMQNELTTFFTSNFDMVGLESYLAQTKDGVEPVKAARLMQRIKYLAKPVQMTGKNRRLDI</sequence>
<proteinExistence type="predicted"/>
<feature type="domain" description="Primosomal DnaI N-terminal" evidence="2">
    <location>
        <begin position="1"/>
        <end position="93"/>
    </location>
</feature>
<dbReference type="GO" id="GO:0006260">
    <property type="term" value="P:DNA replication"/>
    <property type="evidence" value="ECO:0007669"/>
    <property type="project" value="TreeGrafter"/>
</dbReference>
<dbReference type="PANTHER" id="PTHR30050">
    <property type="entry name" value="CHROMOSOMAL REPLICATION INITIATOR PROTEIN DNAA"/>
    <property type="match status" value="1"/>
</dbReference>
<dbReference type="Pfam" id="PF01695">
    <property type="entry name" value="IstB_IS21"/>
    <property type="match status" value="1"/>
</dbReference>
<accession>A0A1X0VGH2</accession>
<gene>
    <name evidence="3" type="ORF">BMR96_00080</name>
</gene>
<dbReference type="PANTHER" id="PTHR30050:SF8">
    <property type="entry name" value="PRIMOSOMAL PROTEIN DNAI"/>
    <property type="match status" value="1"/>
</dbReference>
<dbReference type="InterPro" id="IPR009928">
    <property type="entry name" value="DnaI_N"/>
</dbReference>
<evidence type="ECO:0000259" key="2">
    <source>
        <dbReference type="Pfam" id="PF07319"/>
    </source>
</evidence>
<reference evidence="3 4" key="1">
    <citation type="journal article" date="2017" name="Front. Microbiol.">
        <title>Genomic Characterization of Dairy Associated Leuconostoc Species and Diversity of Leuconostocs in Undefined Mixed Mesophilic Starter Cultures.</title>
        <authorList>
            <person name="Frantzen C.A."/>
            <person name="Kot W."/>
            <person name="Pedersen T.B."/>
            <person name="Ardo Y.M."/>
            <person name="Broadbent J.R."/>
            <person name="Neve H."/>
            <person name="Hansen L.H."/>
            <person name="Dal Bello F."/>
            <person name="Ostlie H.M."/>
            <person name="Kleppen H.P."/>
            <person name="Vogensen F.K."/>
            <person name="Holo H."/>
        </authorList>
    </citation>
    <scope>NUCLEOTIDE SEQUENCE [LARGE SCALE GENOMIC DNA]</scope>
    <source>
        <strain evidence="3 4">LMGCF08</strain>
    </source>
</reference>
<dbReference type="eggNOG" id="COG1484">
    <property type="taxonomic scope" value="Bacteria"/>
</dbReference>
<dbReference type="GeneID" id="97229950"/>
<dbReference type="Proteomes" id="UP000192288">
    <property type="component" value="Unassembled WGS sequence"/>
</dbReference>